<evidence type="ECO:0000256" key="14">
    <source>
        <dbReference type="SAM" id="Coils"/>
    </source>
</evidence>
<evidence type="ECO:0000256" key="11">
    <source>
        <dbReference type="ARBA" id="ARBA00023175"/>
    </source>
</evidence>
<dbReference type="InterPro" id="IPR042222">
    <property type="entry name" value="Dynein_2_N"/>
</dbReference>
<keyword evidence="4" id="KW-0963">Cytoplasm</keyword>
<dbReference type="InterPro" id="IPR004273">
    <property type="entry name" value="Dynein_heavy_D6_P-loop"/>
</dbReference>
<dbReference type="Gene3D" id="1.20.920.20">
    <property type="match status" value="1"/>
</dbReference>
<dbReference type="Gene3D" id="1.10.8.1220">
    <property type="match status" value="1"/>
</dbReference>
<dbReference type="OrthoDB" id="447173at2759"/>
<dbReference type="GO" id="GO:0005938">
    <property type="term" value="C:cell cortex"/>
    <property type="evidence" value="ECO:0007669"/>
    <property type="project" value="UniProtKB-ARBA"/>
</dbReference>
<dbReference type="InterPro" id="IPR024743">
    <property type="entry name" value="Dynein_HC_stalk"/>
</dbReference>
<keyword evidence="8" id="KW-0067">ATP-binding</keyword>
<dbReference type="Pfam" id="PF12781">
    <property type="entry name" value="AAA_9"/>
    <property type="match status" value="1"/>
</dbReference>
<dbReference type="InterPro" id="IPR041658">
    <property type="entry name" value="AAA_lid_11"/>
</dbReference>
<dbReference type="FunFam" id="1.20.920.20:FF:000002">
    <property type="entry name" value="Cytoplasmic dynein 1 heavy chain"/>
    <property type="match status" value="1"/>
</dbReference>
<evidence type="ECO:0000259" key="21">
    <source>
        <dbReference type="Pfam" id="PF18198"/>
    </source>
</evidence>
<evidence type="ECO:0000259" key="17">
    <source>
        <dbReference type="Pfam" id="PF08393"/>
    </source>
</evidence>
<evidence type="ECO:0000256" key="10">
    <source>
        <dbReference type="ARBA" id="ARBA00023054"/>
    </source>
</evidence>
<keyword evidence="11" id="KW-0505">Motor protein</keyword>
<dbReference type="Pfam" id="PF08385">
    <property type="entry name" value="DHC_N1"/>
    <property type="match status" value="1"/>
</dbReference>
<keyword evidence="5" id="KW-0493">Microtubule</keyword>
<evidence type="ECO:0000259" key="16">
    <source>
        <dbReference type="Pfam" id="PF08385"/>
    </source>
</evidence>
<evidence type="ECO:0000256" key="13">
    <source>
        <dbReference type="ARBA" id="ARBA00033439"/>
    </source>
</evidence>
<evidence type="ECO:0000256" key="8">
    <source>
        <dbReference type="ARBA" id="ARBA00022840"/>
    </source>
</evidence>
<protein>
    <recommendedName>
        <fullName evidence="3">Dynein heavy chain, cytoplasmic</fullName>
    </recommendedName>
    <alternativeName>
        <fullName evidence="13">Dynein heavy chain, cytosolic</fullName>
    </alternativeName>
</protein>
<organism evidence="22 23">
    <name type="scientific">Allomyces macrogynus (strain ATCC 38327)</name>
    <name type="common">Allomyces javanicus var. macrogynus</name>
    <dbReference type="NCBI Taxonomy" id="578462"/>
    <lineage>
        <taxon>Eukaryota</taxon>
        <taxon>Fungi</taxon>
        <taxon>Fungi incertae sedis</taxon>
        <taxon>Blastocladiomycota</taxon>
        <taxon>Blastocladiomycetes</taxon>
        <taxon>Blastocladiales</taxon>
        <taxon>Blastocladiaceae</taxon>
        <taxon>Allomyces</taxon>
    </lineage>
</organism>
<feature type="domain" description="Dynein heavy chain ATP-binding dynein motor region" evidence="20">
    <location>
        <begin position="2727"/>
        <end position="2933"/>
    </location>
</feature>
<dbReference type="Gene3D" id="1.10.8.710">
    <property type="match status" value="1"/>
</dbReference>
<comment type="subcellular location">
    <subcellularLocation>
        <location evidence="1">Cytoplasm</location>
        <location evidence="1">Cytoskeleton</location>
    </subcellularLocation>
</comment>
<dbReference type="GO" id="GO:0051959">
    <property type="term" value="F:dynein light intermediate chain binding"/>
    <property type="evidence" value="ECO:0007669"/>
    <property type="project" value="InterPro"/>
</dbReference>
<dbReference type="FunFam" id="3.40.50.300:FF:000996">
    <property type="entry name" value="Cytoplasmic dynein heavy chain"/>
    <property type="match status" value="1"/>
</dbReference>
<reference evidence="22 23" key="1">
    <citation type="submission" date="2009-11" db="EMBL/GenBank/DDBJ databases">
        <title>Annotation of Allomyces macrogynus ATCC 38327.</title>
        <authorList>
            <consortium name="The Broad Institute Genome Sequencing Platform"/>
            <person name="Russ C."/>
            <person name="Cuomo C."/>
            <person name="Burger G."/>
            <person name="Gray M.W."/>
            <person name="Holland P.W.H."/>
            <person name="King N."/>
            <person name="Lang F.B.F."/>
            <person name="Roger A.J."/>
            <person name="Ruiz-Trillo I."/>
            <person name="Young S.K."/>
            <person name="Zeng Q."/>
            <person name="Gargeya S."/>
            <person name="Fitzgerald M."/>
            <person name="Haas B."/>
            <person name="Abouelleil A."/>
            <person name="Alvarado L."/>
            <person name="Arachchi H.M."/>
            <person name="Berlin A."/>
            <person name="Chapman S.B."/>
            <person name="Gearin G."/>
            <person name="Goldberg J."/>
            <person name="Griggs A."/>
            <person name="Gujja S."/>
            <person name="Hansen M."/>
            <person name="Heiman D."/>
            <person name="Howarth C."/>
            <person name="Larimer J."/>
            <person name="Lui A."/>
            <person name="MacDonald P.J.P."/>
            <person name="McCowen C."/>
            <person name="Montmayeur A."/>
            <person name="Murphy C."/>
            <person name="Neiman D."/>
            <person name="Pearson M."/>
            <person name="Priest M."/>
            <person name="Roberts A."/>
            <person name="Saif S."/>
            <person name="Shea T."/>
            <person name="Sisk P."/>
            <person name="Stolte C."/>
            <person name="Sykes S."/>
            <person name="Wortman J."/>
            <person name="Nusbaum C."/>
            <person name="Birren B."/>
        </authorList>
    </citation>
    <scope>NUCLEOTIDE SEQUENCE [LARGE SCALE GENOMIC DNA]</scope>
    <source>
        <strain evidence="22 23">ATCC 38327</strain>
    </source>
</reference>
<dbReference type="PANTHER" id="PTHR45703:SF22">
    <property type="entry name" value="DYNEIN CYTOPLASMIC 2 HEAVY CHAIN 1"/>
    <property type="match status" value="1"/>
</dbReference>
<feature type="domain" description="Dynein heavy chain region D6 P-loop" evidence="15">
    <location>
        <begin position="3163"/>
        <end position="3267"/>
    </location>
</feature>
<keyword evidence="23" id="KW-1185">Reference proteome</keyword>
<keyword evidence="7" id="KW-0547">Nucleotide-binding</keyword>
<dbReference type="Gene3D" id="1.20.140.100">
    <property type="entry name" value="Dynein heavy chain, N-terminal domain 2"/>
    <property type="match status" value="1"/>
</dbReference>
<evidence type="ECO:0000256" key="5">
    <source>
        <dbReference type="ARBA" id="ARBA00022701"/>
    </source>
</evidence>
<proteinExistence type="inferred from homology"/>
<evidence type="ECO:0000256" key="4">
    <source>
        <dbReference type="ARBA" id="ARBA00022490"/>
    </source>
</evidence>
<dbReference type="InterPro" id="IPR042219">
    <property type="entry name" value="AAA_lid_11_sf"/>
</dbReference>
<dbReference type="Pfam" id="PF12775">
    <property type="entry name" value="AAA_7"/>
    <property type="match status" value="1"/>
</dbReference>
<feature type="coiled-coil region" evidence="14">
    <location>
        <begin position="2583"/>
        <end position="2652"/>
    </location>
</feature>
<keyword evidence="9" id="KW-0243">Dynein</keyword>
<reference evidence="23" key="2">
    <citation type="submission" date="2009-11" db="EMBL/GenBank/DDBJ databases">
        <title>The Genome Sequence of Allomyces macrogynus strain ATCC 38327.</title>
        <authorList>
            <consortium name="The Broad Institute Genome Sequencing Platform"/>
            <person name="Russ C."/>
            <person name="Cuomo C."/>
            <person name="Shea T."/>
            <person name="Young S.K."/>
            <person name="Zeng Q."/>
            <person name="Koehrsen M."/>
            <person name="Haas B."/>
            <person name="Borodovsky M."/>
            <person name="Guigo R."/>
            <person name="Alvarado L."/>
            <person name="Berlin A."/>
            <person name="Borenstein D."/>
            <person name="Chen Z."/>
            <person name="Engels R."/>
            <person name="Freedman E."/>
            <person name="Gellesch M."/>
            <person name="Goldberg J."/>
            <person name="Griggs A."/>
            <person name="Gujja S."/>
            <person name="Heiman D."/>
            <person name="Hepburn T."/>
            <person name="Howarth C."/>
            <person name="Jen D."/>
            <person name="Larson L."/>
            <person name="Lewis B."/>
            <person name="Mehta T."/>
            <person name="Park D."/>
            <person name="Pearson M."/>
            <person name="Roberts A."/>
            <person name="Saif S."/>
            <person name="Shenoy N."/>
            <person name="Sisk P."/>
            <person name="Stolte C."/>
            <person name="Sykes S."/>
            <person name="Walk T."/>
            <person name="White J."/>
            <person name="Yandava C."/>
            <person name="Burger G."/>
            <person name="Gray M.W."/>
            <person name="Holland P.W.H."/>
            <person name="King N."/>
            <person name="Lang F.B.F."/>
            <person name="Roger A.J."/>
            <person name="Ruiz-Trillo I."/>
            <person name="Lander E."/>
            <person name="Nusbaum C."/>
        </authorList>
    </citation>
    <scope>NUCLEOTIDE SEQUENCE [LARGE SCALE GENOMIC DNA]</scope>
    <source>
        <strain evidence="23">ATCC 38327</strain>
    </source>
</reference>
<feature type="domain" description="Dynein heavy chain linker" evidence="17">
    <location>
        <begin position="927"/>
        <end position="1318"/>
    </location>
</feature>
<dbReference type="Pfam" id="PF12777">
    <property type="entry name" value="MT"/>
    <property type="match status" value="1"/>
</dbReference>
<evidence type="ECO:0000259" key="20">
    <source>
        <dbReference type="Pfam" id="PF12781"/>
    </source>
</evidence>
<dbReference type="Pfam" id="PF18198">
    <property type="entry name" value="AAA_lid_11"/>
    <property type="match status" value="1"/>
</dbReference>
<dbReference type="InterPro" id="IPR042228">
    <property type="entry name" value="Dynein_linker_3"/>
</dbReference>
<dbReference type="InterPro" id="IPR013594">
    <property type="entry name" value="Dynein_heavy_tail"/>
</dbReference>
<keyword evidence="6" id="KW-0677">Repeat</keyword>
<dbReference type="Gene3D" id="1.20.58.1120">
    <property type="match status" value="1"/>
</dbReference>
<name>A0A0L0S7I2_ALLM3</name>
<dbReference type="Gene3D" id="6.10.140.1060">
    <property type="match status" value="1"/>
</dbReference>
<evidence type="ECO:0000256" key="3">
    <source>
        <dbReference type="ARBA" id="ARBA00022197"/>
    </source>
</evidence>
<evidence type="ECO:0000256" key="6">
    <source>
        <dbReference type="ARBA" id="ARBA00022737"/>
    </source>
</evidence>
<feature type="domain" description="Dynein heavy chain coiled coil stalk" evidence="19">
    <location>
        <begin position="2367"/>
        <end position="2661"/>
    </location>
</feature>
<accession>A0A0L0S7I2</accession>
<dbReference type="VEuPathDB" id="FungiDB:AMAG_03969"/>
<feature type="domain" description="Dynein heavy chain tail" evidence="16">
    <location>
        <begin position="256"/>
        <end position="494"/>
    </location>
</feature>
<sequence length="3395" mass="376381">MPVAATGLASDMPNPALGSSDLDYVPIPAADAGHAARGPVYEDECCYWSDAAINSPTAAQRDEARKFIEILSSMRQEFLTFHLLSPFKVYQFVDRFRDMVDDLIFEAFPPNRIPILCAAMMDHVVKFAHDQLPNPLVADNDGVLLLLERAEQAVAVVNRALGAAQPASTSSSRIGSAVKTSAGGQPALPVDKGVLVHLRTVAARLAQLVDAVRCLDILRENKVALDCGQLFAQLSRDTLFMPGGAWELAWDQCEYELQAFDDRLVKIVKGILSENESLLLRNWPKYVSLLKRPSGRKAFDTQLNVALRQVEHEVRSISSLLKTPPDSAMDRLIWIHQMLERVRDHDLLVSRITADRTIGLSTQLRDLQTTLAHVRDQTLAEWIDEVESRRGQLAIGQQLLVLDYHDGRLHVMFPDALGVVFRQARQLLALGCKLPLAIIQLAEEAQRYFKYAVSLRQLAHFYNSIDTKMLSFHKPLLIDRAVQFEGIIQQQIDWRHRDQVARFMAAITAAANDLQESNNRLQALHATFVKTIQGMILIPSATQWKEGVQKINGTLAGLRWTAEQLWPWRNHLQQQLYKVMQTNYARALAEMNLPEIKIDVVFKNGKVAVRPPIEEVKAKYYRELKRLISQPLTLPSLVELAAGASGAGGSAYADIFDDHVEDMAAVYRRAEQSFDELDKKLQTYTDWVVVGCLPADKLLEVVSAQCVTTQDWEAHFKTVKQRGKEAELLPPSFKLDNMTCSILPLKASIDDFLQRLFDVLVASLSQSIHGHAKCIQECLNSGLELLAKVPMTVGEIAQAKQTHDRLRVNDTQHHFAQIQVKQKLLRTVAGSAPDMSDLVNQYNQFDMMVKGHELMIHDQYDQLQGQIESRTTRLQSQIAQLHAELKDDAAAPDQLLEVLLELETQSKGLVEDCRYFDMPVPSFELLDECHDIITSSLAAQKLMNEFKQSIQPLLETSLVAVQVDDLGGAATTWRERLADQQVSRTTLSLHKEIENLLYLAREWHGYFTDIKKFTAQHWTEFCALLGIAPTQKVPVAQVLEHLPKLQQIRSQVFDLGLRARNESVIRDAIQDIEIWSISFTLPLTTHSYGGEVALIKEFKGVLVELSDQRAVVSSLLATPTAGAFGELLAFWDTRLADLDQCLHNLQAVQKKWVYFAPVIAALPQAQQQKFVQVDATFRALMRQIGADPRVSQLLTMSQVQQLPDAVKFLELCQRALLAFLEEKRKAFPRFYFIGDEDLLEILSQSALNPLVVQTHLKKLFSGLSNVALEDGRVRGISSARGEYVPLLTPITITSAVDEWLSALSSGIQETLAALLKECLHGPVGGKAYPEQITDLVYRIQMTAKIEQAIRDGTLTAVLASLNTSSYESIYYQRVVKELVAQRVASVDDFLWLRVLRYYYKDGACLVQCFEAEFAYSFEYQGNPSKLVQTPLTDTCFATLMQAMSEGLGGCLYGPAGTGKTESVKSLGYLLGRQVLVFNCDEALDVSSITRLFCGIVKCGAWGCFDEFNRLSAGVLAAVSNLVSTIQQALLKRLPTVQIAGTELTVNHSSCLFVTLNPAGKQYKGRQQLPNNLKQLFRNIAMTHPDVTYICQIELKAQGFENTDDLGKVVVEFYDACRKILSVQSHYDWGLRALKAVLMTAGSLRRSAGSDVSGSDVLAEAMRVSTESKLTGPDKQVFLGCLALYFGSEGNRSTTGDFVRAMAEAYKQLGLTPHDWQIQAGFQLHTSCAQRMGVCIVGPPRSGKVTLVKLVAAAWNLQKKPTKVTIVSPKAMNRNRLLGFMDGDTREWHDGVVTLSSRNTLAATETHHLIMFDGDVDPEWIEALNSVLDDNRLLTMPNGERIKFEDNVNFIFTTHSLAYASPATVSRMAIVHIDHSIARAEDAASAPSHRLVVGGLGSGRKRRIRESLTDAIWVQATQETTSEHLVSALLQGCTLSSSMAGPTLSTKSGKPLVLVVCDVDLCNVDQYATIQVHQFLHQLIQHRGFYHPKTLEWITVADVSVICTAANQSLISLRLADKLTVQSFEALGGDAFSRDALAALRSAGIDAKIGSRLAAVMGDMVGKTGALLEAKKWLNIVVARQAVDPDGVPSFFLRLALVLFTDHDDYVRNMITGEFARVDLGIGPLALVAPETRDVRETQALMWFASSFRDALDSTLAVIRISAGQGVPYLAVLTAVCQERSVPVKVLTYTKIASLPNCITQIKDIVLATGVRNSKLVVIVERHACPAPPYYQLIHQLIAGGAPDLVPDMAEAEADFQRAAFPGTMAEFVFQRCLANIKVVLVNMLPALIPGFPLFLSRGMALRWTDWDDTCISAIAKSIPDPLNSAIARIYSLMKHGRAPAQLVAVVKVFHAIIDRISVKLQERRKFLMSGLDKLIATKAAVDRLSVEAREQQRQLQEKQVQADSYLKQITDTMVNVSSQKAEMEQLTVQLSKEEAIIEEQRQGIQSELARVEPLLLKAKSAVSEIKAEHLTEVRSLRAPPAVVRDVLEGVLRLLGQQDMSWAAMKAVLGKRSFKDDVLNFDAKAVTPAIRAQVEQLMKQKPDSFVEATVRKSSVAAAPLAVWVTANLEYSKVIERVAPLQSKLNQLNLSLDQSRKRIIELNEAVTSVDQTVAKLKAEFAEKTGEAQKLADVLAKTQANLSRAQSLLSSLLAEEMRWKQQLATIDDRLLHLEPIALCCAMYCVWCPPLSETERRNRLGEWTAMLGIEPFSFAQQFEQDLDIPADGDLITRENLIMAALNPGTTFWVADGNGLGLDAIRTYVKPKVISAQNDSYVKELEMAIRLGGTIVLTDLPLNAVHAWLFPILRQEYQSSHGLKLLVLGEKQIEVHDRFRLLIYSPFSGWLVPEDLLGPVQQLCWSTTTEGLSSSLLGIITAYDEPDVIQQLNDLRAQEQQLQAQLAQLELQLLTELSNSTGDILSNDKLYESLMTAKEQGSTVAAALDQSVALQRDLKGQQTQYTDMLCKISAMYFLVRRLAKLHPHYRFSLSAFSAWFRAAIEKHPAAGSADAQSSRIAQLTLTMARIVYQHVTVGMDSAHHVAFGLALLEIAGLAARPDLEVLCGFADSESMGQSNGSALPSWVPTDRKEALARIVPLVDAKALQANASEWQRWCAGDQEHPPNLGDKIKEALLTQALLPDRLFKALRSATEAELTLPKFDLLHAIHESKVPVLLMVHVGADPIALLGPMLGESALVVSLGQGQADAATEAVHRAMRDGLTVFIQNLQALPEWIPQCISLLHNKVDTVTGFRAILSCEANTITLPAELVEMCTPVNVQAAPGFRRNVMQSLTTLTKKPDAIRDAQVLLLMTWFQCLVQERRYFIPQAWQKYYEFGTGDFASSIRLSDKDLGTIRGLLQLIYGGRVDVPADALKLQLLLALVFNDEILGANGRMPKCRRPST</sequence>
<dbReference type="FunFam" id="3.20.180.20:FF:000002">
    <property type="entry name" value="Cytoplasmic dynein heavy chain 1"/>
    <property type="match status" value="1"/>
</dbReference>
<dbReference type="SUPFAM" id="SSF52540">
    <property type="entry name" value="P-loop containing nucleoside triphosphate hydrolases"/>
    <property type="match status" value="2"/>
</dbReference>
<dbReference type="InterPro" id="IPR043157">
    <property type="entry name" value="Dynein_AAA1S"/>
</dbReference>
<dbReference type="GO" id="GO:0030473">
    <property type="term" value="P:nuclear migration along microtubule"/>
    <property type="evidence" value="ECO:0007669"/>
    <property type="project" value="UniProtKB-ARBA"/>
</dbReference>
<evidence type="ECO:0000313" key="22">
    <source>
        <dbReference type="EMBL" id="KNE58391.1"/>
    </source>
</evidence>
<evidence type="ECO:0000256" key="2">
    <source>
        <dbReference type="ARBA" id="ARBA00008887"/>
    </source>
</evidence>
<evidence type="ECO:0000259" key="15">
    <source>
        <dbReference type="Pfam" id="PF03028"/>
    </source>
</evidence>
<dbReference type="GO" id="GO:0005524">
    <property type="term" value="F:ATP binding"/>
    <property type="evidence" value="ECO:0007669"/>
    <property type="project" value="UniProtKB-KW"/>
</dbReference>
<evidence type="ECO:0000256" key="9">
    <source>
        <dbReference type="ARBA" id="ARBA00023017"/>
    </source>
</evidence>
<dbReference type="GO" id="GO:0045505">
    <property type="term" value="F:dynein intermediate chain binding"/>
    <property type="evidence" value="ECO:0007669"/>
    <property type="project" value="InterPro"/>
</dbReference>
<dbReference type="EMBL" id="GG745333">
    <property type="protein sequence ID" value="KNE58391.1"/>
    <property type="molecule type" value="Genomic_DNA"/>
</dbReference>
<dbReference type="GO" id="GO:0000235">
    <property type="term" value="C:astral microtubule"/>
    <property type="evidence" value="ECO:0007669"/>
    <property type="project" value="UniProtKB-ARBA"/>
</dbReference>
<feature type="coiled-coil region" evidence="14">
    <location>
        <begin position="2883"/>
        <end position="2910"/>
    </location>
</feature>
<evidence type="ECO:0000313" key="23">
    <source>
        <dbReference type="Proteomes" id="UP000054350"/>
    </source>
</evidence>
<dbReference type="eggNOG" id="KOG3595">
    <property type="taxonomic scope" value="Eukaryota"/>
</dbReference>
<evidence type="ECO:0000256" key="12">
    <source>
        <dbReference type="ARBA" id="ARBA00023212"/>
    </source>
</evidence>
<keyword evidence="10 14" id="KW-0175">Coiled coil</keyword>
<dbReference type="Gene3D" id="1.10.8.720">
    <property type="entry name" value="Region D6 of dynein motor"/>
    <property type="match status" value="1"/>
</dbReference>
<dbReference type="GO" id="GO:0000070">
    <property type="term" value="P:mitotic sister chromatid segregation"/>
    <property type="evidence" value="ECO:0007669"/>
    <property type="project" value="UniProtKB-ARBA"/>
</dbReference>
<evidence type="ECO:0000259" key="18">
    <source>
        <dbReference type="Pfam" id="PF12774"/>
    </source>
</evidence>
<dbReference type="InterPro" id="IPR026983">
    <property type="entry name" value="DHC"/>
</dbReference>
<gene>
    <name evidence="22" type="ORF">AMAG_03969</name>
</gene>
<dbReference type="GO" id="GO:0005868">
    <property type="term" value="C:cytoplasmic dynein complex"/>
    <property type="evidence" value="ECO:0007669"/>
    <property type="project" value="UniProtKB-ARBA"/>
</dbReference>
<dbReference type="Pfam" id="PF12774">
    <property type="entry name" value="AAA_6"/>
    <property type="match status" value="1"/>
</dbReference>
<dbReference type="GO" id="GO:0008569">
    <property type="term" value="F:minus-end-directed microtubule motor activity"/>
    <property type="evidence" value="ECO:0007669"/>
    <property type="project" value="InterPro"/>
</dbReference>
<keyword evidence="12" id="KW-0206">Cytoskeleton</keyword>
<feature type="coiled-coil region" evidence="14">
    <location>
        <begin position="2381"/>
        <end position="2408"/>
    </location>
</feature>
<dbReference type="GO" id="GO:0005816">
    <property type="term" value="C:spindle pole body"/>
    <property type="evidence" value="ECO:0007669"/>
    <property type="project" value="UniProtKB-ARBA"/>
</dbReference>
<dbReference type="Proteomes" id="UP000054350">
    <property type="component" value="Unassembled WGS sequence"/>
</dbReference>
<dbReference type="InterPro" id="IPR013602">
    <property type="entry name" value="Dynein_heavy_linker"/>
</dbReference>
<dbReference type="GO" id="GO:1902850">
    <property type="term" value="P:microtubule cytoskeleton organization involved in mitosis"/>
    <property type="evidence" value="ECO:0007669"/>
    <property type="project" value="UniProtKB-ARBA"/>
</dbReference>
<dbReference type="InterPro" id="IPR035699">
    <property type="entry name" value="AAA_6"/>
</dbReference>
<dbReference type="Gene3D" id="3.20.180.20">
    <property type="entry name" value="Dynein heavy chain, N-terminal domain 2"/>
    <property type="match status" value="1"/>
</dbReference>
<feature type="domain" description="Dynein heavy chain hydrolytic ATP-binding dynein motor region" evidence="18">
    <location>
        <begin position="1415"/>
        <end position="1743"/>
    </location>
</feature>
<feature type="domain" description="Dynein heavy chain AAA lid" evidence="21">
    <location>
        <begin position="3299"/>
        <end position="3383"/>
    </location>
</feature>
<dbReference type="STRING" id="578462.A0A0L0S7I2"/>
<dbReference type="InterPro" id="IPR027417">
    <property type="entry name" value="P-loop_NTPase"/>
</dbReference>
<dbReference type="PANTHER" id="PTHR45703">
    <property type="entry name" value="DYNEIN HEAVY CHAIN"/>
    <property type="match status" value="1"/>
</dbReference>
<evidence type="ECO:0000256" key="7">
    <source>
        <dbReference type="ARBA" id="ARBA00022741"/>
    </source>
</evidence>
<dbReference type="Gene3D" id="3.40.50.300">
    <property type="entry name" value="P-loop containing nucleotide triphosphate hydrolases"/>
    <property type="match status" value="4"/>
</dbReference>
<dbReference type="InterPro" id="IPR035706">
    <property type="entry name" value="AAA_9"/>
</dbReference>
<dbReference type="Pfam" id="PF08393">
    <property type="entry name" value="DHC_N2"/>
    <property type="match status" value="1"/>
</dbReference>
<evidence type="ECO:0000259" key="19">
    <source>
        <dbReference type="Pfam" id="PF12777"/>
    </source>
</evidence>
<comment type="similarity">
    <text evidence="2">Belongs to the dynein heavy chain family.</text>
</comment>
<evidence type="ECO:0000256" key="1">
    <source>
        <dbReference type="ARBA" id="ARBA00004245"/>
    </source>
</evidence>
<dbReference type="Pfam" id="PF03028">
    <property type="entry name" value="Dynein_heavy"/>
    <property type="match status" value="1"/>
</dbReference>